<dbReference type="AlphaFoldDB" id="A0A5C3M741"/>
<evidence type="ECO:0000256" key="2">
    <source>
        <dbReference type="RuleBase" id="RU003876"/>
    </source>
</evidence>
<comment type="similarity">
    <text evidence="1 2">Belongs to the nucleosome assembly protein (NAP) family.</text>
</comment>
<evidence type="ECO:0000313" key="3">
    <source>
        <dbReference type="EMBL" id="TFK40475.1"/>
    </source>
</evidence>
<dbReference type="InterPro" id="IPR002164">
    <property type="entry name" value="NAP_family"/>
</dbReference>
<gene>
    <name evidence="3" type="ORF">BDQ12DRAFT_721125</name>
</gene>
<dbReference type="SUPFAM" id="SSF143113">
    <property type="entry name" value="NAP-like"/>
    <property type="match status" value="1"/>
</dbReference>
<dbReference type="Gene3D" id="1.20.5.1500">
    <property type="match status" value="1"/>
</dbReference>
<evidence type="ECO:0000256" key="1">
    <source>
        <dbReference type="ARBA" id="ARBA00009947"/>
    </source>
</evidence>
<dbReference type="Gene3D" id="3.30.1120.90">
    <property type="entry name" value="Nucleosome assembly protein"/>
    <property type="match status" value="1"/>
</dbReference>
<protein>
    <recommendedName>
        <fullName evidence="5">Nucleosome assembly protein</fullName>
    </recommendedName>
</protein>
<dbReference type="Pfam" id="PF00956">
    <property type="entry name" value="NAP"/>
    <property type="match status" value="1"/>
</dbReference>
<keyword evidence="4" id="KW-1185">Reference proteome</keyword>
<dbReference type="Proteomes" id="UP000308652">
    <property type="component" value="Unassembled WGS sequence"/>
</dbReference>
<reference evidence="3 4" key="1">
    <citation type="journal article" date="2019" name="Nat. Ecol. Evol.">
        <title>Megaphylogeny resolves global patterns of mushroom evolution.</title>
        <authorList>
            <person name="Varga T."/>
            <person name="Krizsan K."/>
            <person name="Foldi C."/>
            <person name="Dima B."/>
            <person name="Sanchez-Garcia M."/>
            <person name="Sanchez-Ramirez S."/>
            <person name="Szollosi G.J."/>
            <person name="Szarkandi J.G."/>
            <person name="Papp V."/>
            <person name="Albert L."/>
            <person name="Andreopoulos W."/>
            <person name="Angelini C."/>
            <person name="Antonin V."/>
            <person name="Barry K.W."/>
            <person name="Bougher N.L."/>
            <person name="Buchanan P."/>
            <person name="Buyck B."/>
            <person name="Bense V."/>
            <person name="Catcheside P."/>
            <person name="Chovatia M."/>
            <person name="Cooper J."/>
            <person name="Damon W."/>
            <person name="Desjardin D."/>
            <person name="Finy P."/>
            <person name="Geml J."/>
            <person name="Haridas S."/>
            <person name="Hughes K."/>
            <person name="Justo A."/>
            <person name="Karasinski D."/>
            <person name="Kautmanova I."/>
            <person name="Kiss B."/>
            <person name="Kocsube S."/>
            <person name="Kotiranta H."/>
            <person name="LaButti K.M."/>
            <person name="Lechner B.E."/>
            <person name="Liimatainen K."/>
            <person name="Lipzen A."/>
            <person name="Lukacs Z."/>
            <person name="Mihaltcheva S."/>
            <person name="Morgado L.N."/>
            <person name="Niskanen T."/>
            <person name="Noordeloos M.E."/>
            <person name="Ohm R.A."/>
            <person name="Ortiz-Santana B."/>
            <person name="Ovrebo C."/>
            <person name="Racz N."/>
            <person name="Riley R."/>
            <person name="Savchenko A."/>
            <person name="Shiryaev A."/>
            <person name="Soop K."/>
            <person name="Spirin V."/>
            <person name="Szebenyi C."/>
            <person name="Tomsovsky M."/>
            <person name="Tulloss R.E."/>
            <person name="Uehling J."/>
            <person name="Grigoriev I.V."/>
            <person name="Vagvolgyi C."/>
            <person name="Papp T."/>
            <person name="Martin F.M."/>
            <person name="Miettinen O."/>
            <person name="Hibbett D.S."/>
            <person name="Nagy L.G."/>
        </authorList>
    </citation>
    <scope>NUCLEOTIDE SEQUENCE [LARGE SCALE GENOMIC DNA]</scope>
    <source>
        <strain evidence="3 4">CBS 166.37</strain>
    </source>
</reference>
<dbReference type="GO" id="GO:0005634">
    <property type="term" value="C:nucleus"/>
    <property type="evidence" value="ECO:0007669"/>
    <property type="project" value="InterPro"/>
</dbReference>
<name>A0A5C3M741_9AGAR</name>
<dbReference type="OrthoDB" id="27325at2759"/>
<proteinExistence type="inferred from homology"/>
<evidence type="ECO:0000313" key="4">
    <source>
        <dbReference type="Proteomes" id="UP000308652"/>
    </source>
</evidence>
<accession>A0A5C3M741</accession>
<dbReference type="EMBL" id="ML213596">
    <property type="protein sequence ID" value="TFK40475.1"/>
    <property type="molecule type" value="Genomic_DNA"/>
</dbReference>
<dbReference type="InterPro" id="IPR037231">
    <property type="entry name" value="NAP-like_sf"/>
</dbReference>
<evidence type="ECO:0008006" key="5">
    <source>
        <dbReference type="Google" id="ProtNLM"/>
    </source>
</evidence>
<dbReference type="STRING" id="68775.A0A5C3M741"/>
<sequence>MDDGRFFDTLTTEEKQTVQGLRGIEAKRAEYRVQFHAAIAAAERLYGLKCKPLYERRRRIIAGEFSVSAEEIERGEQQILKEDITYQKLPSVGELASGTVLDGFWLRALKTHSRIKTMICEIDEAALKHLVDIAISYPAMKSDRTSNGLDAVDQPIIAFTLTFHFSPNEYFENSMLTKTHVYKNELTFLDTLDCDYVIGDKISWKPGQNLVKLADETKALSKANKAKIVLNDASENEDASEDDNDSDYQEDEYFGSFFKFFSPLPAITVPGNVDEYARSLLVNKEFEIGEMLKDRVVPRAVEYFTGDSGEYEGSDLDSADGFATDEVLDALKRELNGRLKGKGRE</sequence>
<dbReference type="PANTHER" id="PTHR11875">
    <property type="entry name" value="TESTIS-SPECIFIC Y-ENCODED PROTEIN"/>
    <property type="match status" value="1"/>
</dbReference>
<organism evidence="3 4">
    <name type="scientific">Crucibulum laeve</name>
    <dbReference type="NCBI Taxonomy" id="68775"/>
    <lineage>
        <taxon>Eukaryota</taxon>
        <taxon>Fungi</taxon>
        <taxon>Dikarya</taxon>
        <taxon>Basidiomycota</taxon>
        <taxon>Agaricomycotina</taxon>
        <taxon>Agaricomycetes</taxon>
        <taxon>Agaricomycetidae</taxon>
        <taxon>Agaricales</taxon>
        <taxon>Agaricineae</taxon>
        <taxon>Nidulariaceae</taxon>
        <taxon>Crucibulum</taxon>
    </lineage>
</organism>
<dbReference type="GO" id="GO:0006334">
    <property type="term" value="P:nucleosome assembly"/>
    <property type="evidence" value="ECO:0007669"/>
    <property type="project" value="InterPro"/>
</dbReference>